<protein>
    <submittedName>
        <fullName evidence="2">Uncharacterized protein</fullName>
    </submittedName>
</protein>
<accession>A0ABV7YC93</accession>
<keyword evidence="3" id="KW-1185">Reference proteome</keyword>
<dbReference type="Proteomes" id="UP001595699">
    <property type="component" value="Unassembled WGS sequence"/>
</dbReference>
<sequence length="107" mass="11179">MKPLLRLATLAVALAGTVSALVAPPAYASPLAWGPCPDGGGTVGIECATLRVPVDWSRPTGRKLTLTLGRLRSDGDRPAKGSVLVNFGGPIGISIEAMRRVLRQLTY</sequence>
<dbReference type="RefSeq" id="WP_205117491.1">
    <property type="nucleotide sequence ID" value="NZ_JAFBCM010000001.1"/>
</dbReference>
<proteinExistence type="predicted"/>
<dbReference type="EMBL" id="JBHRZH010000006">
    <property type="protein sequence ID" value="MFC3761280.1"/>
    <property type="molecule type" value="Genomic_DNA"/>
</dbReference>
<organism evidence="2 3">
    <name type="scientific">Tenggerimyces flavus</name>
    <dbReference type="NCBI Taxonomy" id="1708749"/>
    <lineage>
        <taxon>Bacteria</taxon>
        <taxon>Bacillati</taxon>
        <taxon>Actinomycetota</taxon>
        <taxon>Actinomycetes</taxon>
        <taxon>Propionibacteriales</taxon>
        <taxon>Nocardioidaceae</taxon>
        <taxon>Tenggerimyces</taxon>
    </lineage>
</organism>
<evidence type="ECO:0000313" key="2">
    <source>
        <dbReference type="EMBL" id="MFC3761280.1"/>
    </source>
</evidence>
<evidence type="ECO:0000256" key="1">
    <source>
        <dbReference type="SAM" id="SignalP"/>
    </source>
</evidence>
<comment type="caution">
    <text evidence="2">The sequence shown here is derived from an EMBL/GenBank/DDBJ whole genome shotgun (WGS) entry which is preliminary data.</text>
</comment>
<reference evidence="3" key="1">
    <citation type="journal article" date="2019" name="Int. J. Syst. Evol. Microbiol.">
        <title>The Global Catalogue of Microorganisms (GCM) 10K type strain sequencing project: providing services to taxonomists for standard genome sequencing and annotation.</title>
        <authorList>
            <consortium name="The Broad Institute Genomics Platform"/>
            <consortium name="The Broad Institute Genome Sequencing Center for Infectious Disease"/>
            <person name="Wu L."/>
            <person name="Ma J."/>
        </authorList>
    </citation>
    <scope>NUCLEOTIDE SEQUENCE [LARGE SCALE GENOMIC DNA]</scope>
    <source>
        <strain evidence="3">CGMCC 4.7241</strain>
    </source>
</reference>
<gene>
    <name evidence="2" type="ORF">ACFOUW_10550</name>
</gene>
<keyword evidence="1" id="KW-0732">Signal</keyword>
<feature type="signal peptide" evidence="1">
    <location>
        <begin position="1"/>
        <end position="28"/>
    </location>
</feature>
<name>A0ABV7YC93_9ACTN</name>
<feature type="chain" id="PRO_5046241371" evidence="1">
    <location>
        <begin position="29"/>
        <end position="107"/>
    </location>
</feature>
<evidence type="ECO:0000313" key="3">
    <source>
        <dbReference type="Proteomes" id="UP001595699"/>
    </source>
</evidence>